<dbReference type="RefSeq" id="WP_119976438.1">
    <property type="nucleotide sequence ID" value="NZ_JBHSQA010000004.1"/>
</dbReference>
<dbReference type="InterPro" id="IPR005101">
    <property type="entry name" value="Cryptochr/Photolyase_FAD-bd"/>
</dbReference>
<dbReference type="Gene3D" id="1.25.40.80">
    <property type="match status" value="1"/>
</dbReference>
<dbReference type="SUPFAM" id="SSF52425">
    <property type="entry name" value="Cryptochrome/photolyase, N-terminal domain"/>
    <property type="match status" value="1"/>
</dbReference>
<keyword evidence="1 4" id="KW-0285">Flavoprotein</keyword>
<dbReference type="GO" id="GO:0009416">
    <property type="term" value="P:response to light stimulus"/>
    <property type="evidence" value="ECO:0007669"/>
    <property type="project" value="TreeGrafter"/>
</dbReference>
<dbReference type="GO" id="GO:0003677">
    <property type="term" value="F:DNA binding"/>
    <property type="evidence" value="ECO:0007669"/>
    <property type="project" value="TreeGrafter"/>
</dbReference>
<dbReference type="Pfam" id="PF00875">
    <property type="entry name" value="DNA_photolyase"/>
    <property type="match status" value="1"/>
</dbReference>
<accession>A0A3A5ML75</accession>
<dbReference type="InterPro" id="IPR036134">
    <property type="entry name" value="Crypto/Photolyase_FAD-like_sf"/>
</dbReference>
<dbReference type="PRINTS" id="PR00147">
    <property type="entry name" value="DNAPHOTLYASE"/>
</dbReference>
<evidence type="ECO:0000256" key="3">
    <source>
        <dbReference type="ARBA" id="ARBA00022991"/>
    </source>
</evidence>
<dbReference type="GO" id="GO:0071949">
    <property type="term" value="F:FAD binding"/>
    <property type="evidence" value="ECO:0007669"/>
    <property type="project" value="TreeGrafter"/>
</dbReference>
<dbReference type="InterPro" id="IPR018394">
    <property type="entry name" value="DNA_photolyase_1_CS_C"/>
</dbReference>
<evidence type="ECO:0000313" key="8">
    <source>
        <dbReference type="EMBL" id="RJT85217.1"/>
    </source>
</evidence>
<comment type="caution">
    <text evidence="8">The sequence shown here is derived from an EMBL/GenBank/DDBJ whole genome shotgun (WGS) entry which is preliminary data.</text>
</comment>
<dbReference type="Proteomes" id="UP000272015">
    <property type="component" value="Unassembled WGS sequence"/>
</dbReference>
<evidence type="ECO:0000259" key="7">
    <source>
        <dbReference type="PROSITE" id="PS51645"/>
    </source>
</evidence>
<feature type="site" description="Electron transfer via tryptophanyl radical" evidence="5">
    <location>
        <position position="366"/>
    </location>
</feature>
<evidence type="ECO:0000256" key="4">
    <source>
        <dbReference type="PIRSR" id="PIRSR602081-1"/>
    </source>
</evidence>
<dbReference type="GO" id="GO:0003904">
    <property type="term" value="F:deoxyribodipyrimidine photo-lyase activity"/>
    <property type="evidence" value="ECO:0007669"/>
    <property type="project" value="TreeGrafter"/>
</dbReference>
<evidence type="ECO:0000256" key="2">
    <source>
        <dbReference type="ARBA" id="ARBA00022827"/>
    </source>
</evidence>
<dbReference type="InterPro" id="IPR006050">
    <property type="entry name" value="DNA_photolyase_N"/>
</dbReference>
<dbReference type="SUPFAM" id="SSF48173">
    <property type="entry name" value="Cryptochrome/photolyase FAD-binding domain"/>
    <property type="match status" value="1"/>
</dbReference>
<feature type="binding site" evidence="4">
    <location>
        <position position="278"/>
    </location>
    <ligand>
        <name>FAD</name>
        <dbReference type="ChEBI" id="CHEBI:57692"/>
    </ligand>
</feature>
<feature type="domain" description="Photolyase/cryptochrome alpha/beta" evidence="7">
    <location>
        <begin position="4"/>
        <end position="133"/>
    </location>
</feature>
<feature type="site" description="Electron transfer via tryptophanyl radical" evidence="5">
    <location>
        <position position="389"/>
    </location>
</feature>
<feature type="binding site" evidence="4">
    <location>
        <begin position="239"/>
        <end position="243"/>
    </location>
    <ligand>
        <name>FAD</name>
        <dbReference type="ChEBI" id="CHEBI:57692"/>
    </ligand>
</feature>
<reference evidence="8 9" key="1">
    <citation type="submission" date="2018-09" db="EMBL/GenBank/DDBJ databases">
        <title>Novel species of Cryobacterium.</title>
        <authorList>
            <person name="Liu Q."/>
            <person name="Xin Y.-H."/>
        </authorList>
    </citation>
    <scope>NUCLEOTIDE SEQUENCE [LARGE SCALE GENOMIC DNA]</scope>
    <source>
        <strain evidence="8 9">Hh39</strain>
    </source>
</reference>
<evidence type="ECO:0000256" key="1">
    <source>
        <dbReference type="ARBA" id="ARBA00022630"/>
    </source>
</evidence>
<evidence type="ECO:0000256" key="6">
    <source>
        <dbReference type="RuleBase" id="RU004182"/>
    </source>
</evidence>
<gene>
    <name evidence="8" type="ORF">D6T64_20070</name>
</gene>
<dbReference type="GO" id="GO:0006139">
    <property type="term" value="P:nucleobase-containing compound metabolic process"/>
    <property type="evidence" value="ECO:0007669"/>
    <property type="project" value="UniProtKB-ARBA"/>
</dbReference>
<dbReference type="InterPro" id="IPR036155">
    <property type="entry name" value="Crypto/Photolyase_N_sf"/>
</dbReference>
<dbReference type="EMBL" id="QZVS01000096">
    <property type="protein sequence ID" value="RJT85217.1"/>
    <property type="molecule type" value="Genomic_DNA"/>
</dbReference>
<organism evidence="8 9">
    <name type="scientific">Cryobacterium melibiosiphilum</name>
    <dbReference type="NCBI Taxonomy" id="995039"/>
    <lineage>
        <taxon>Bacteria</taxon>
        <taxon>Bacillati</taxon>
        <taxon>Actinomycetota</taxon>
        <taxon>Actinomycetes</taxon>
        <taxon>Micrococcales</taxon>
        <taxon>Microbacteriaceae</taxon>
        <taxon>Cryobacterium</taxon>
    </lineage>
</organism>
<feature type="site" description="Electron transfer via tryptophanyl radical" evidence="5">
    <location>
        <position position="312"/>
    </location>
</feature>
<dbReference type="AlphaFoldDB" id="A0A3A5ML75"/>
<dbReference type="PROSITE" id="PS51645">
    <property type="entry name" value="PHR_CRY_ALPHA_BETA"/>
    <property type="match status" value="1"/>
</dbReference>
<keyword evidence="8" id="KW-0456">Lyase</keyword>
<dbReference type="PANTHER" id="PTHR11455">
    <property type="entry name" value="CRYPTOCHROME"/>
    <property type="match status" value="1"/>
</dbReference>
<evidence type="ECO:0000313" key="9">
    <source>
        <dbReference type="Proteomes" id="UP000272015"/>
    </source>
</evidence>
<dbReference type="Gene3D" id="1.10.579.10">
    <property type="entry name" value="DNA Cyclobutane Dipyrimidine Photolyase, subunit A, domain 3"/>
    <property type="match status" value="1"/>
</dbReference>
<dbReference type="PROSITE" id="PS00691">
    <property type="entry name" value="DNA_PHOTOLYASES_1_2"/>
    <property type="match status" value="1"/>
</dbReference>
<protein>
    <submittedName>
        <fullName evidence="8">Deoxyribodipyrimidine photo-lyase</fullName>
    </submittedName>
</protein>
<feature type="binding site" evidence="4">
    <location>
        <position position="227"/>
    </location>
    <ligand>
        <name>FAD</name>
        <dbReference type="ChEBI" id="CHEBI:57692"/>
    </ligand>
</feature>
<keyword evidence="2 4" id="KW-0274">FAD</keyword>
<sequence>MTTRPSIVWFRDDLRLADHPALHAAAEHGAPIVAVYVLDEESPGIRPLGAAAHWWLHGSLTALAESLARLGVPLVLRRGAAGPIIAELAASVDAEAVLWNRRYGGAERAVDTEIKAGLRENGVLAHSFAGSLLFEPWTISTGAGGSYSVFTPFWRACNAAPPPRQPYPAPQSLEGRSASLDSDDLASWALLPTRPDWAGGLRAAWVPGEDAAHESLTTFLRDTLPRYASERDAPAEEATSRLSPHLRWGEISPYQVWHATQQVQRTATGADAASGIRFLTELGWREFAWHVLFHAPDLATVNLRRDYDAFPWPPLDERALEAWKHGRTGFALVDAGMRELWRTGSMHNRVRMVTASFLIKNLLIDWRQGEQWFWDCLVDADSASNPFGWQWVAGSGADAAPYFRVFNPELQAKKFDPNEEYIRQNIPEWATDAYPAPLVDLGETRRAALAAYAELKRPTA</sequence>
<feature type="binding site" evidence="4">
    <location>
        <begin position="379"/>
        <end position="381"/>
    </location>
    <ligand>
        <name>FAD</name>
        <dbReference type="ChEBI" id="CHEBI:57692"/>
    </ligand>
</feature>
<name>A0A3A5ML75_9MICO</name>
<comment type="similarity">
    <text evidence="6">Belongs to the DNA photolyase family.</text>
</comment>
<keyword evidence="9" id="KW-1185">Reference proteome</keyword>
<evidence type="ECO:0000256" key="5">
    <source>
        <dbReference type="PIRSR" id="PIRSR602081-2"/>
    </source>
</evidence>
<keyword evidence="3 6" id="KW-0157">Chromophore</keyword>
<comment type="cofactor">
    <cofactor evidence="4">
        <name>FAD</name>
        <dbReference type="ChEBI" id="CHEBI:57692"/>
    </cofactor>
    <text evidence="4">Binds 1 FAD per subunit.</text>
</comment>
<dbReference type="InterPro" id="IPR014729">
    <property type="entry name" value="Rossmann-like_a/b/a_fold"/>
</dbReference>
<dbReference type="GO" id="GO:0006950">
    <property type="term" value="P:response to stress"/>
    <property type="evidence" value="ECO:0007669"/>
    <property type="project" value="UniProtKB-ARBA"/>
</dbReference>
<dbReference type="Pfam" id="PF03441">
    <property type="entry name" value="FAD_binding_7"/>
    <property type="match status" value="1"/>
</dbReference>
<dbReference type="OrthoDB" id="9772484at2"/>
<dbReference type="Gene3D" id="3.40.50.620">
    <property type="entry name" value="HUPs"/>
    <property type="match status" value="1"/>
</dbReference>
<dbReference type="InterPro" id="IPR002081">
    <property type="entry name" value="Cryptochrome/DNA_photolyase_1"/>
</dbReference>
<proteinExistence type="inferred from homology"/>
<dbReference type="PANTHER" id="PTHR11455:SF9">
    <property type="entry name" value="CRYPTOCHROME CIRCADIAN CLOCK 5 ISOFORM X1"/>
    <property type="match status" value="1"/>
</dbReference>